<comment type="caution">
    <text evidence="14">The sequence shown here is derived from an EMBL/GenBank/DDBJ whole genome shotgun (WGS) entry which is preliminary data.</text>
</comment>
<dbReference type="Proteomes" id="UP000176420">
    <property type="component" value="Unassembled WGS sequence"/>
</dbReference>
<dbReference type="EC" id="2.4.99.17" evidence="10 13"/>
<proteinExistence type="inferred from homology"/>
<evidence type="ECO:0000256" key="11">
    <source>
        <dbReference type="ARBA" id="ARBA00069325"/>
    </source>
</evidence>
<evidence type="ECO:0000256" key="4">
    <source>
        <dbReference type="ARBA" id="ARBA00022490"/>
    </source>
</evidence>
<comment type="subunit">
    <text evidence="3 13">Monomer.</text>
</comment>
<dbReference type="InterPro" id="IPR042119">
    <property type="entry name" value="QueA_dom2"/>
</dbReference>
<accession>A0A1G2BFP4</accession>
<dbReference type="Gene3D" id="2.40.10.240">
    <property type="entry name" value="QueA-like"/>
    <property type="match status" value="1"/>
</dbReference>
<reference evidence="14 15" key="1">
    <citation type="journal article" date="2016" name="Nat. Commun.">
        <title>Thousands of microbial genomes shed light on interconnected biogeochemical processes in an aquifer system.</title>
        <authorList>
            <person name="Anantharaman K."/>
            <person name="Brown C.T."/>
            <person name="Hug L.A."/>
            <person name="Sharon I."/>
            <person name="Castelle C.J."/>
            <person name="Probst A.J."/>
            <person name="Thomas B.C."/>
            <person name="Singh A."/>
            <person name="Wilkins M.J."/>
            <person name="Karaoz U."/>
            <person name="Brodie E.L."/>
            <person name="Williams K.H."/>
            <person name="Hubbard S.S."/>
            <person name="Banfield J.F."/>
        </authorList>
    </citation>
    <scope>NUCLEOTIDE SEQUENCE [LARGE SCALE GENOMIC DNA]</scope>
</reference>
<evidence type="ECO:0000256" key="13">
    <source>
        <dbReference type="HAMAP-Rule" id="MF_00113"/>
    </source>
</evidence>
<comment type="catalytic activity">
    <reaction evidence="8 13">
        <text>7-aminomethyl-7-carbaguanosine(34) in tRNA + S-adenosyl-L-methionine = epoxyqueuosine(34) in tRNA + adenine + L-methionine + 2 H(+)</text>
        <dbReference type="Rhea" id="RHEA:32155"/>
        <dbReference type="Rhea" id="RHEA-COMP:10342"/>
        <dbReference type="Rhea" id="RHEA-COMP:18582"/>
        <dbReference type="ChEBI" id="CHEBI:15378"/>
        <dbReference type="ChEBI" id="CHEBI:16708"/>
        <dbReference type="ChEBI" id="CHEBI:57844"/>
        <dbReference type="ChEBI" id="CHEBI:59789"/>
        <dbReference type="ChEBI" id="CHEBI:82833"/>
        <dbReference type="ChEBI" id="CHEBI:194443"/>
        <dbReference type="EC" id="2.4.99.17"/>
    </reaction>
</comment>
<dbReference type="Gene3D" id="3.40.1780.10">
    <property type="entry name" value="QueA-like"/>
    <property type="match status" value="1"/>
</dbReference>
<dbReference type="GO" id="GO:0051075">
    <property type="term" value="F:S-adenosylmethionine:tRNA ribosyltransferase-isomerase activity"/>
    <property type="evidence" value="ECO:0007669"/>
    <property type="project" value="UniProtKB-EC"/>
</dbReference>
<dbReference type="SUPFAM" id="SSF111337">
    <property type="entry name" value="QueA-like"/>
    <property type="match status" value="1"/>
</dbReference>
<organism evidence="14 15">
    <name type="scientific">Candidatus Kerfeldbacteria bacterium RIFOXYB2_FULL_38_14</name>
    <dbReference type="NCBI Taxonomy" id="1798547"/>
    <lineage>
        <taxon>Bacteria</taxon>
        <taxon>Candidatus Kerfeldiibacteriota</taxon>
    </lineage>
</organism>
<dbReference type="NCBIfam" id="NF001140">
    <property type="entry name" value="PRK00147.1"/>
    <property type="match status" value="1"/>
</dbReference>
<keyword evidence="6 13" id="KW-0949">S-adenosyl-L-methionine</keyword>
<evidence type="ECO:0000256" key="9">
    <source>
        <dbReference type="ARBA" id="ARBA00061210"/>
    </source>
</evidence>
<evidence type="ECO:0000313" key="14">
    <source>
        <dbReference type="EMBL" id="OGY87369.1"/>
    </source>
</evidence>
<protein>
    <recommendedName>
        <fullName evidence="11 13">S-adenosylmethionine:tRNA ribosyltransferase-isomerase</fullName>
        <ecNumber evidence="10 13">2.4.99.17</ecNumber>
    </recommendedName>
    <alternativeName>
        <fullName evidence="12 13">Queuosine biosynthesis protein QueA</fullName>
    </alternativeName>
</protein>
<dbReference type="GO" id="GO:0008616">
    <property type="term" value="P:tRNA queuosine(34) biosynthetic process"/>
    <property type="evidence" value="ECO:0007669"/>
    <property type="project" value="UniProtKB-UniRule"/>
</dbReference>
<dbReference type="GO" id="GO:0005737">
    <property type="term" value="C:cytoplasm"/>
    <property type="evidence" value="ECO:0007669"/>
    <property type="project" value="UniProtKB-SubCell"/>
</dbReference>
<dbReference type="PANTHER" id="PTHR30307">
    <property type="entry name" value="S-ADENOSYLMETHIONINE:TRNA RIBOSYLTRANSFERASE-ISOMERASE"/>
    <property type="match status" value="1"/>
</dbReference>
<evidence type="ECO:0000256" key="12">
    <source>
        <dbReference type="ARBA" id="ARBA00076160"/>
    </source>
</evidence>
<dbReference type="InterPro" id="IPR003699">
    <property type="entry name" value="QueA"/>
</dbReference>
<evidence type="ECO:0000256" key="7">
    <source>
        <dbReference type="ARBA" id="ARBA00022785"/>
    </source>
</evidence>
<evidence type="ECO:0000256" key="1">
    <source>
        <dbReference type="ARBA" id="ARBA00004496"/>
    </source>
</evidence>
<keyword evidence="4 13" id="KW-0963">Cytoplasm</keyword>
<comment type="similarity">
    <text evidence="9 13">Belongs to the QueA family.</text>
</comment>
<sequence>MKTADFDFHLPANLIAQKPIAGARDLSRLMVLNKNQQTIVDKHFFDLCSYVRSGDILVFNNSKVFPARLVGKKQNTGGKIEVFLLKKITTTKTGVVWEALVGGKHVATGQKVVIKDQSWELLIEIHERLSPQTRKVTLFCLEEKLPEFLEHLGQTPIPPYIHQMSLPESELRKKYQTVYAKHEGSVAAPTAGFHFTKELLQKLKDQGVNIAYITLHVGLGTFAPVKVDDVLKHHMHSEYAVVSPASARLINNAKEKGGRVIAVGTTSVRTLESFSQNGVLQSGEKWTNIFITPGYEFQCVHGMITNFHLPKSTLFMLVCAFAGTDFMKHAYAEAIKNKYRFYSFGDAMLIL</sequence>
<dbReference type="Pfam" id="PF02547">
    <property type="entry name" value="Queuosine_synth"/>
    <property type="match status" value="1"/>
</dbReference>
<evidence type="ECO:0000256" key="5">
    <source>
        <dbReference type="ARBA" id="ARBA00022679"/>
    </source>
</evidence>
<dbReference type="EMBL" id="MHKI01000009">
    <property type="protein sequence ID" value="OGY87369.1"/>
    <property type="molecule type" value="Genomic_DNA"/>
</dbReference>
<keyword evidence="14" id="KW-0413">Isomerase</keyword>
<dbReference type="NCBIfam" id="TIGR00113">
    <property type="entry name" value="queA"/>
    <property type="match status" value="1"/>
</dbReference>
<evidence type="ECO:0000313" key="15">
    <source>
        <dbReference type="Proteomes" id="UP000176420"/>
    </source>
</evidence>
<dbReference type="AlphaFoldDB" id="A0A1G2BFP4"/>
<evidence type="ECO:0000256" key="3">
    <source>
        <dbReference type="ARBA" id="ARBA00011245"/>
    </source>
</evidence>
<dbReference type="InterPro" id="IPR042118">
    <property type="entry name" value="QueA_dom1"/>
</dbReference>
<keyword evidence="7 13" id="KW-0671">Queuosine biosynthesis</keyword>
<name>A0A1G2BFP4_9BACT</name>
<dbReference type="UniPathway" id="UPA00392"/>
<gene>
    <name evidence="13" type="primary">queA</name>
    <name evidence="14" type="ORF">A2319_05380</name>
</gene>
<dbReference type="PANTHER" id="PTHR30307:SF0">
    <property type="entry name" value="S-ADENOSYLMETHIONINE:TRNA RIBOSYLTRANSFERASE-ISOMERASE"/>
    <property type="match status" value="1"/>
</dbReference>
<dbReference type="HAMAP" id="MF_00113">
    <property type="entry name" value="QueA"/>
    <property type="match status" value="1"/>
</dbReference>
<comment type="pathway">
    <text evidence="2 13">tRNA modification; tRNA-queuosine biosynthesis.</text>
</comment>
<comment type="function">
    <text evidence="13">Transfers and isomerizes the ribose moiety from AdoMet to the 7-aminomethyl group of 7-deazaguanine (preQ1-tRNA) to give epoxyqueuosine (oQ-tRNA).</text>
</comment>
<evidence type="ECO:0000256" key="8">
    <source>
        <dbReference type="ARBA" id="ARBA00052751"/>
    </source>
</evidence>
<evidence type="ECO:0000256" key="2">
    <source>
        <dbReference type="ARBA" id="ARBA00004691"/>
    </source>
</evidence>
<dbReference type="FunFam" id="3.40.1780.10:FF:000001">
    <property type="entry name" value="S-adenosylmethionine:tRNA ribosyltransferase-isomerase"/>
    <property type="match status" value="1"/>
</dbReference>
<keyword evidence="5 13" id="KW-0808">Transferase</keyword>
<dbReference type="InterPro" id="IPR036100">
    <property type="entry name" value="QueA_sf"/>
</dbReference>
<evidence type="ECO:0000256" key="6">
    <source>
        <dbReference type="ARBA" id="ARBA00022691"/>
    </source>
</evidence>
<evidence type="ECO:0000256" key="10">
    <source>
        <dbReference type="ARBA" id="ARBA00066503"/>
    </source>
</evidence>
<comment type="subcellular location">
    <subcellularLocation>
        <location evidence="1 13">Cytoplasm</location>
    </subcellularLocation>
</comment>